<reference evidence="10 11" key="1">
    <citation type="journal article" date="2016" name="Nat. Commun.">
        <title>Thousands of microbial genomes shed light on interconnected biogeochemical processes in an aquifer system.</title>
        <authorList>
            <person name="Anantharaman K."/>
            <person name="Brown C.T."/>
            <person name="Hug L.A."/>
            <person name="Sharon I."/>
            <person name="Castelle C.J."/>
            <person name="Probst A.J."/>
            <person name="Thomas B.C."/>
            <person name="Singh A."/>
            <person name="Wilkins M.J."/>
            <person name="Karaoz U."/>
            <person name="Brodie E.L."/>
            <person name="Williams K.H."/>
            <person name="Hubbard S.S."/>
            <person name="Banfield J.F."/>
        </authorList>
    </citation>
    <scope>NUCLEOTIDE SEQUENCE [LARGE SCALE GENOMIC DNA]</scope>
</reference>
<dbReference type="Pfam" id="PF07963">
    <property type="entry name" value="N_methyl"/>
    <property type="match status" value="1"/>
</dbReference>
<keyword evidence="7 8" id="KW-0472">Membrane</keyword>
<feature type="domain" description="General secretion pathway GspH" evidence="9">
    <location>
        <begin position="49"/>
        <end position="176"/>
    </location>
</feature>
<dbReference type="SUPFAM" id="SSF54523">
    <property type="entry name" value="Pili subunits"/>
    <property type="match status" value="1"/>
</dbReference>
<keyword evidence="3" id="KW-0488">Methylation</keyword>
<keyword evidence="6 8" id="KW-1133">Transmembrane helix</keyword>
<dbReference type="NCBIfam" id="TIGR02532">
    <property type="entry name" value="IV_pilin_GFxxxE"/>
    <property type="match status" value="1"/>
</dbReference>
<proteinExistence type="predicted"/>
<comment type="subcellular location">
    <subcellularLocation>
        <location evidence="1">Cell inner membrane</location>
        <topology evidence="1">Single-pass membrane protein</topology>
    </subcellularLocation>
</comment>
<keyword evidence="2" id="KW-1003">Cell membrane</keyword>
<gene>
    <name evidence="10" type="ORF">A2626_03390</name>
</gene>
<evidence type="ECO:0000256" key="2">
    <source>
        <dbReference type="ARBA" id="ARBA00022475"/>
    </source>
</evidence>
<keyword evidence="4" id="KW-0997">Cell inner membrane</keyword>
<dbReference type="Gene3D" id="3.30.700.10">
    <property type="entry name" value="Glycoprotein, Type 4 Pilin"/>
    <property type="match status" value="1"/>
</dbReference>
<dbReference type="InterPro" id="IPR022346">
    <property type="entry name" value="T2SS_GspH"/>
</dbReference>
<dbReference type="InterPro" id="IPR045584">
    <property type="entry name" value="Pilin-like"/>
</dbReference>
<comment type="caution">
    <text evidence="10">The sequence shown here is derived from an EMBL/GenBank/DDBJ whole genome shotgun (WGS) entry which is preliminary data.</text>
</comment>
<evidence type="ECO:0000259" key="9">
    <source>
        <dbReference type="Pfam" id="PF12019"/>
    </source>
</evidence>
<dbReference type="EMBL" id="MHLZ01000039">
    <property type="protein sequence ID" value="OGZ19255.1"/>
    <property type="molecule type" value="Genomic_DNA"/>
</dbReference>
<evidence type="ECO:0000313" key="10">
    <source>
        <dbReference type="EMBL" id="OGZ19255.1"/>
    </source>
</evidence>
<evidence type="ECO:0000256" key="7">
    <source>
        <dbReference type="ARBA" id="ARBA00023136"/>
    </source>
</evidence>
<dbReference type="AlphaFoldDB" id="A0A1G2E0K3"/>
<evidence type="ECO:0000256" key="3">
    <source>
        <dbReference type="ARBA" id="ARBA00022481"/>
    </source>
</evidence>
<dbReference type="InterPro" id="IPR012902">
    <property type="entry name" value="N_methyl_site"/>
</dbReference>
<dbReference type="GO" id="GO:0015628">
    <property type="term" value="P:protein secretion by the type II secretion system"/>
    <property type="evidence" value="ECO:0007669"/>
    <property type="project" value="InterPro"/>
</dbReference>
<evidence type="ECO:0000256" key="1">
    <source>
        <dbReference type="ARBA" id="ARBA00004377"/>
    </source>
</evidence>
<feature type="transmembrane region" description="Helical" evidence="8">
    <location>
        <begin position="12"/>
        <end position="38"/>
    </location>
</feature>
<dbReference type="Pfam" id="PF12019">
    <property type="entry name" value="GspH"/>
    <property type="match status" value="1"/>
</dbReference>
<keyword evidence="5 8" id="KW-0812">Transmembrane</keyword>
<name>A0A1G2E0K3_9BACT</name>
<dbReference type="Proteomes" id="UP000177360">
    <property type="component" value="Unassembled WGS sequence"/>
</dbReference>
<protein>
    <recommendedName>
        <fullName evidence="9">General secretion pathway GspH domain-containing protein</fullName>
    </recommendedName>
</protein>
<evidence type="ECO:0000256" key="8">
    <source>
        <dbReference type="SAM" id="Phobius"/>
    </source>
</evidence>
<evidence type="ECO:0000313" key="11">
    <source>
        <dbReference type="Proteomes" id="UP000177360"/>
    </source>
</evidence>
<organism evidence="10 11">
    <name type="scientific">Candidatus Nealsonbacteria bacterium RIFCSPHIGHO2_01_FULL_38_55</name>
    <dbReference type="NCBI Taxonomy" id="1801664"/>
    <lineage>
        <taxon>Bacteria</taxon>
        <taxon>Candidatus Nealsoniibacteriota</taxon>
    </lineage>
</organism>
<evidence type="ECO:0000256" key="5">
    <source>
        <dbReference type="ARBA" id="ARBA00022692"/>
    </source>
</evidence>
<evidence type="ECO:0000256" key="6">
    <source>
        <dbReference type="ARBA" id="ARBA00022989"/>
    </source>
</evidence>
<dbReference type="GO" id="GO:0015627">
    <property type="term" value="C:type II protein secretion system complex"/>
    <property type="evidence" value="ECO:0007669"/>
    <property type="project" value="InterPro"/>
</dbReference>
<dbReference type="GO" id="GO:0005886">
    <property type="term" value="C:plasma membrane"/>
    <property type="evidence" value="ECO:0007669"/>
    <property type="project" value="UniProtKB-SubCell"/>
</dbReference>
<sequence length="180" mass="19597">MFLIVNRKKENGFSLIELLTVMAIMGILAVIVLPNYFVMQKRLALSRSVQKLAHDIRRAQEMAMSANEEPGCSAGYPDYKFSYGVYFSLSAPDSYKIFADCDSNKDYNSPADKIVNTITFEKTVTLSNLSPVVAGSLGIVFTPPAPAVTISPNSSTAEITITNGNENKSVKINMAGLIDD</sequence>
<accession>A0A1G2E0K3</accession>
<evidence type="ECO:0000256" key="4">
    <source>
        <dbReference type="ARBA" id="ARBA00022519"/>
    </source>
</evidence>